<dbReference type="EMBL" id="LAZR01012013">
    <property type="protein sequence ID" value="KKM47399.1"/>
    <property type="molecule type" value="Genomic_DNA"/>
</dbReference>
<accession>A0A0F9IN89</accession>
<evidence type="ECO:0000313" key="1">
    <source>
        <dbReference type="EMBL" id="KKM47399.1"/>
    </source>
</evidence>
<protein>
    <submittedName>
        <fullName evidence="1">Uncharacterized protein</fullName>
    </submittedName>
</protein>
<comment type="caution">
    <text evidence="1">The sequence shown here is derived from an EMBL/GenBank/DDBJ whole genome shotgun (WGS) entry which is preliminary data.</text>
</comment>
<reference evidence="1" key="1">
    <citation type="journal article" date="2015" name="Nature">
        <title>Complex archaea that bridge the gap between prokaryotes and eukaryotes.</title>
        <authorList>
            <person name="Spang A."/>
            <person name="Saw J.H."/>
            <person name="Jorgensen S.L."/>
            <person name="Zaremba-Niedzwiedzka K."/>
            <person name="Martijn J."/>
            <person name="Lind A.E."/>
            <person name="van Eijk R."/>
            <person name="Schleper C."/>
            <person name="Guy L."/>
            <person name="Ettema T.J."/>
        </authorList>
    </citation>
    <scope>NUCLEOTIDE SEQUENCE</scope>
</reference>
<organism evidence="1">
    <name type="scientific">marine sediment metagenome</name>
    <dbReference type="NCBI Taxonomy" id="412755"/>
    <lineage>
        <taxon>unclassified sequences</taxon>
        <taxon>metagenomes</taxon>
        <taxon>ecological metagenomes</taxon>
    </lineage>
</organism>
<gene>
    <name evidence="1" type="ORF">LCGC14_1558670</name>
</gene>
<sequence>MELNNIEGQEIIEFYRTDRAYGFLSNLYKKPVIFKGREFPSGEHAYLFGKFKDEDTREWAMNLWKEAGLIEEPDYEKEAREYVKWVKLKHPRFDEVDRIECFTKAIALLFKAIEKLKKEK</sequence>
<dbReference type="AlphaFoldDB" id="A0A0F9IN89"/>
<dbReference type="InterPro" id="IPR037238">
    <property type="entry name" value="YbiA-like_sf"/>
</dbReference>
<dbReference type="SUPFAM" id="SSF143990">
    <property type="entry name" value="YbiA-like"/>
    <property type="match status" value="1"/>
</dbReference>
<proteinExistence type="predicted"/>
<dbReference type="Gene3D" id="1.10.357.40">
    <property type="entry name" value="YbiA-like"/>
    <property type="match status" value="1"/>
</dbReference>
<name>A0A0F9IN89_9ZZZZ</name>